<organism evidence="1 2">
    <name type="scientific">Pseudomonas cucumis</name>
    <dbReference type="NCBI Taxonomy" id="2954082"/>
    <lineage>
        <taxon>Bacteria</taxon>
        <taxon>Pseudomonadati</taxon>
        <taxon>Pseudomonadota</taxon>
        <taxon>Gammaproteobacteria</taxon>
        <taxon>Pseudomonadales</taxon>
        <taxon>Pseudomonadaceae</taxon>
        <taxon>Pseudomonas</taxon>
    </lineage>
</organism>
<gene>
    <name evidence="1" type="ORF">PSH97_11720</name>
</gene>
<dbReference type="EMBL" id="CP117454">
    <property type="protein sequence ID" value="WLG87137.1"/>
    <property type="molecule type" value="Genomic_DNA"/>
</dbReference>
<reference evidence="1 2" key="1">
    <citation type="submission" date="2023-02" db="EMBL/GenBank/DDBJ databases">
        <title>Evolution of Hrp T3SS in non-pathogenic Pseudomonas fluorescens.</title>
        <authorList>
            <person name="Liao K."/>
            <person name="Wei H."/>
            <person name="Gu Y."/>
        </authorList>
    </citation>
    <scope>NUCLEOTIDE SEQUENCE [LARGE SCALE GENOMIC DNA]</scope>
    <source>
        <strain evidence="1 2">FP1935</strain>
    </source>
</reference>
<dbReference type="RefSeq" id="WP_305449313.1">
    <property type="nucleotide sequence ID" value="NZ_CP117453.1"/>
</dbReference>
<proteinExistence type="predicted"/>
<name>A0ABY9F2J9_9PSED</name>
<sequence length="50" mass="5411">MLILINNSHVKNSKRRTSGVEGLRGVQAFLGTMAPKTGRKIKAKGAGVRY</sequence>
<evidence type="ECO:0000313" key="1">
    <source>
        <dbReference type="EMBL" id="WLG87137.1"/>
    </source>
</evidence>
<evidence type="ECO:0000313" key="2">
    <source>
        <dbReference type="Proteomes" id="UP001239418"/>
    </source>
</evidence>
<accession>A0ABY9F2J9</accession>
<keyword evidence="2" id="KW-1185">Reference proteome</keyword>
<dbReference type="Proteomes" id="UP001239418">
    <property type="component" value="Chromosome"/>
</dbReference>
<protein>
    <submittedName>
        <fullName evidence="1">Uncharacterized protein</fullName>
    </submittedName>
</protein>